<proteinExistence type="predicted"/>
<evidence type="ECO:0000313" key="2">
    <source>
        <dbReference type="Proteomes" id="UP000323597"/>
    </source>
</evidence>
<accession>A0A5D2WP59</accession>
<evidence type="ECO:0000313" key="1">
    <source>
        <dbReference type="EMBL" id="TYJ03363.1"/>
    </source>
</evidence>
<name>A0A5D2WP59_GOSMU</name>
<dbReference type="EMBL" id="CM017647">
    <property type="protein sequence ID" value="TYJ03363.1"/>
    <property type="molecule type" value="Genomic_DNA"/>
</dbReference>
<reference evidence="1 2" key="1">
    <citation type="submission" date="2019-07" db="EMBL/GenBank/DDBJ databases">
        <title>WGS assembly of Gossypium mustelinum.</title>
        <authorList>
            <person name="Chen Z.J."/>
            <person name="Sreedasyam A."/>
            <person name="Ando A."/>
            <person name="Song Q."/>
            <person name="De L."/>
            <person name="Hulse-Kemp A."/>
            <person name="Ding M."/>
            <person name="Ye W."/>
            <person name="Kirkbride R."/>
            <person name="Jenkins J."/>
            <person name="Plott C."/>
            <person name="Lovell J."/>
            <person name="Lin Y.-M."/>
            <person name="Vaughn R."/>
            <person name="Liu B."/>
            <person name="Li W."/>
            <person name="Simpson S."/>
            <person name="Scheffler B."/>
            <person name="Saski C."/>
            <person name="Grover C."/>
            <person name="Hu G."/>
            <person name="Conover J."/>
            <person name="Carlson J."/>
            <person name="Shu S."/>
            <person name="Boston L."/>
            <person name="Williams M."/>
            <person name="Peterson D."/>
            <person name="Mcgee K."/>
            <person name="Jones D."/>
            <person name="Wendel J."/>
            <person name="Stelly D."/>
            <person name="Grimwood J."/>
            <person name="Schmutz J."/>
        </authorList>
    </citation>
    <scope>NUCLEOTIDE SEQUENCE [LARGE SCALE GENOMIC DNA]</scope>
    <source>
        <strain evidence="1">1408120.09</strain>
    </source>
</reference>
<gene>
    <name evidence="1" type="ORF">E1A91_A12G022500v1</name>
</gene>
<protein>
    <submittedName>
        <fullName evidence="1">Uncharacterized protein</fullName>
    </submittedName>
</protein>
<sequence>MRGRSLLQACPIGGPMWRAWRRRESRAWELRREGFRDPLVCWANRAYFILGCNFNCFGS</sequence>
<dbReference type="AlphaFoldDB" id="A0A5D2WP59"/>
<organism evidence="1 2">
    <name type="scientific">Gossypium mustelinum</name>
    <name type="common">Cotton</name>
    <name type="synonym">Gossypium caicoense</name>
    <dbReference type="NCBI Taxonomy" id="34275"/>
    <lineage>
        <taxon>Eukaryota</taxon>
        <taxon>Viridiplantae</taxon>
        <taxon>Streptophyta</taxon>
        <taxon>Embryophyta</taxon>
        <taxon>Tracheophyta</taxon>
        <taxon>Spermatophyta</taxon>
        <taxon>Magnoliopsida</taxon>
        <taxon>eudicotyledons</taxon>
        <taxon>Gunneridae</taxon>
        <taxon>Pentapetalae</taxon>
        <taxon>rosids</taxon>
        <taxon>malvids</taxon>
        <taxon>Malvales</taxon>
        <taxon>Malvaceae</taxon>
        <taxon>Malvoideae</taxon>
        <taxon>Gossypium</taxon>
    </lineage>
</organism>
<dbReference type="Proteomes" id="UP000323597">
    <property type="component" value="Chromosome A12"/>
</dbReference>
<keyword evidence="2" id="KW-1185">Reference proteome</keyword>